<feature type="domain" description="Response regulatory" evidence="6">
    <location>
        <begin position="2"/>
        <end position="118"/>
    </location>
</feature>
<dbReference type="PANTHER" id="PTHR43280:SF10">
    <property type="entry name" value="REGULATORY PROTEIN POCR"/>
    <property type="match status" value="1"/>
</dbReference>
<dbReference type="OrthoDB" id="159632at2"/>
<evidence type="ECO:0000313" key="8">
    <source>
        <dbReference type="Proteomes" id="UP000199695"/>
    </source>
</evidence>
<dbReference type="STRING" id="1173111.SAMN05444955_12047"/>
<keyword evidence="2" id="KW-0238">DNA-binding</keyword>
<dbReference type="RefSeq" id="WP_089972799.1">
    <property type="nucleotide sequence ID" value="NZ_FOCQ01000020.1"/>
</dbReference>
<evidence type="ECO:0000256" key="3">
    <source>
        <dbReference type="ARBA" id="ARBA00023163"/>
    </source>
</evidence>
<name>A0A1H8J0S8_9BACL</name>
<evidence type="ECO:0000256" key="1">
    <source>
        <dbReference type="ARBA" id="ARBA00023015"/>
    </source>
</evidence>
<dbReference type="GO" id="GO:0000160">
    <property type="term" value="P:phosphorelay signal transduction system"/>
    <property type="evidence" value="ECO:0007669"/>
    <property type="project" value="InterPro"/>
</dbReference>
<dbReference type="SUPFAM" id="SSF52172">
    <property type="entry name" value="CheY-like"/>
    <property type="match status" value="1"/>
</dbReference>
<dbReference type="InterPro" id="IPR009057">
    <property type="entry name" value="Homeodomain-like_sf"/>
</dbReference>
<dbReference type="PRINTS" id="PR00032">
    <property type="entry name" value="HTHARAC"/>
</dbReference>
<dbReference type="GO" id="GO:0003700">
    <property type="term" value="F:DNA-binding transcription factor activity"/>
    <property type="evidence" value="ECO:0007669"/>
    <property type="project" value="InterPro"/>
</dbReference>
<reference evidence="7 8" key="1">
    <citation type="submission" date="2016-10" db="EMBL/GenBank/DDBJ databases">
        <authorList>
            <person name="de Groot N.N."/>
        </authorList>
    </citation>
    <scope>NUCLEOTIDE SEQUENCE [LARGE SCALE GENOMIC DNA]</scope>
    <source>
        <strain evidence="7 8">DSM 46701</strain>
    </source>
</reference>
<keyword evidence="8" id="KW-1185">Reference proteome</keyword>
<keyword evidence="1" id="KW-0805">Transcription regulation</keyword>
<dbReference type="InterPro" id="IPR001789">
    <property type="entry name" value="Sig_transdc_resp-reg_receiver"/>
</dbReference>
<organism evidence="7 8">
    <name type="scientific">Lihuaxuella thermophila</name>
    <dbReference type="NCBI Taxonomy" id="1173111"/>
    <lineage>
        <taxon>Bacteria</taxon>
        <taxon>Bacillati</taxon>
        <taxon>Bacillota</taxon>
        <taxon>Bacilli</taxon>
        <taxon>Bacillales</taxon>
        <taxon>Thermoactinomycetaceae</taxon>
        <taxon>Lihuaxuella</taxon>
    </lineage>
</organism>
<proteinExistence type="predicted"/>
<evidence type="ECO:0000259" key="5">
    <source>
        <dbReference type="PROSITE" id="PS01124"/>
    </source>
</evidence>
<dbReference type="InterPro" id="IPR011006">
    <property type="entry name" value="CheY-like_superfamily"/>
</dbReference>
<dbReference type="PANTHER" id="PTHR43280">
    <property type="entry name" value="ARAC-FAMILY TRANSCRIPTIONAL REGULATOR"/>
    <property type="match status" value="1"/>
</dbReference>
<dbReference type="CDD" id="cd17536">
    <property type="entry name" value="REC_YesN-like"/>
    <property type="match status" value="1"/>
</dbReference>
<dbReference type="SUPFAM" id="SSF46689">
    <property type="entry name" value="Homeodomain-like"/>
    <property type="match status" value="2"/>
</dbReference>
<dbReference type="Pfam" id="PF00072">
    <property type="entry name" value="Response_reg"/>
    <property type="match status" value="1"/>
</dbReference>
<dbReference type="AlphaFoldDB" id="A0A1H8J0S8"/>
<dbReference type="InterPro" id="IPR018060">
    <property type="entry name" value="HTH_AraC"/>
</dbReference>
<dbReference type="Gene3D" id="3.40.50.2300">
    <property type="match status" value="1"/>
</dbReference>
<dbReference type="Pfam" id="PF12833">
    <property type="entry name" value="HTH_18"/>
    <property type="match status" value="1"/>
</dbReference>
<dbReference type="SMART" id="SM00342">
    <property type="entry name" value="HTH_ARAC"/>
    <property type="match status" value="1"/>
</dbReference>
<evidence type="ECO:0000313" key="7">
    <source>
        <dbReference type="EMBL" id="SEN73896.1"/>
    </source>
</evidence>
<dbReference type="SMART" id="SM00448">
    <property type="entry name" value="REC"/>
    <property type="match status" value="1"/>
</dbReference>
<dbReference type="Proteomes" id="UP000199695">
    <property type="component" value="Unassembled WGS sequence"/>
</dbReference>
<evidence type="ECO:0000256" key="4">
    <source>
        <dbReference type="PROSITE-ProRule" id="PRU00169"/>
    </source>
</evidence>
<keyword evidence="3" id="KW-0804">Transcription</keyword>
<feature type="modified residue" description="4-aspartylphosphate" evidence="4">
    <location>
        <position position="53"/>
    </location>
</feature>
<dbReference type="PROSITE" id="PS01124">
    <property type="entry name" value="HTH_ARAC_FAMILY_2"/>
    <property type="match status" value="1"/>
</dbReference>
<dbReference type="Gene3D" id="1.10.10.60">
    <property type="entry name" value="Homeodomain-like"/>
    <property type="match status" value="2"/>
</dbReference>
<protein>
    <submittedName>
        <fullName evidence="7">Two-component system, response regulator YesN</fullName>
    </submittedName>
</protein>
<dbReference type="GO" id="GO:0043565">
    <property type="term" value="F:sequence-specific DNA binding"/>
    <property type="evidence" value="ECO:0007669"/>
    <property type="project" value="InterPro"/>
</dbReference>
<accession>A0A1H8J0S8</accession>
<dbReference type="InterPro" id="IPR020449">
    <property type="entry name" value="Tscrpt_reg_AraC-type_HTH"/>
</dbReference>
<gene>
    <name evidence="7" type="ORF">SAMN05444955_12047</name>
</gene>
<dbReference type="EMBL" id="FOCQ01000020">
    <property type="protein sequence ID" value="SEN73896.1"/>
    <property type="molecule type" value="Genomic_DNA"/>
</dbReference>
<evidence type="ECO:0000256" key="2">
    <source>
        <dbReference type="ARBA" id="ARBA00023125"/>
    </source>
</evidence>
<feature type="domain" description="HTH araC/xylS-type" evidence="5">
    <location>
        <begin position="388"/>
        <end position="486"/>
    </location>
</feature>
<keyword evidence="4" id="KW-0597">Phosphoprotein</keyword>
<sequence length="490" mass="56891">MKILIADDEQLVRTSLRSMLEELGVPLSIREAENGSRLIEEIKAERPDLAFVDIRMPKVNGLEAIEICKNLSPDTQWIILTGYSEFDYAREALRLGAAHYLLKPVSTDELKEVIASLQTTVKEKWIERNRQFEQEMFSMCHSLLPLQEDVRENQTDYLAAMIYVDSRLEEQKKNARLLTLTTTLREHLLEWAEGTLQISLFPLPAGEWTLIAAWENPSAGDWISFWSRVDELVDPFRQADFAVTVIKGNPCSSRQELLEQLDRIKQCSPLRVVAGINRTRNIAELEPDRDHSTAWKFCRQFIGLTDHYRERSFLHFAKLVNELESGWKQFSLSEEQQKNILLFVQAVFSCPFEPGDDFPAWLRMIQAHAEQAFIHNEKGKYASHDLIEEVKRYIDQHYMHQIGIGEIADKLGVTPNYLSTLFHRKTGTTFVKYLTRIRMLKAKELLKNPSIQIQQVAERVGYYSPRHFTKLFVRFFGCYPSEYRDGPKAK</sequence>
<dbReference type="PROSITE" id="PS50110">
    <property type="entry name" value="RESPONSE_REGULATORY"/>
    <property type="match status" value="1"/>
</dbReference>
<evidence type="ECO:0000259" key="6">
    <source>
        <dbReference type="PROSITE" id="PS50110"/>
    </source>
</evidence>